<organism evidence="3 4">
    <name type="scientific">Rubripirellula lacrimiformis</name>
    <dbReference type="NCBI Taxonomy" id="1930273"/>
    <lineage>
        <taxon>Bacteria</taxon>
        <taxon>Pseudomonadati</taxon>
        <taxon>Planctomycetota</taxon>
        <taxon>Planctomycetia</taxon>
        <taxon>Pirellulales</taxon>
        <taxon>Pirellulaceae</taxon>
        <taxon>Rubripirellula</taxon>
    </lineage>
</organism>
<evidence type="ECO:0000313" key="4">
    <source>
        <dbReference type="Proteomes" id="UP000318538"/>
    </source>
</evidence>
<dbReference type="InterPro" id="IPR012902">
    <property type="entry name" value="N_methyl_site"/>
</dbReference>
<dbReference type="KEGG" id="rlc:K227x_44310"/>
<keyword evidence="2" id="KW-0812">Transmembrane</keyword>
<sequence>MMTISAIDTTRHGDRRSALTLIELMVALAVISILAGIALPTVKATLEGQKLNRAAQLLQSAIEEGRARAIAGGGGGGIIIDRVGGMNISDRCESTQIRFATVSDPYTGDAPNSAVLIGVNNGGTLADYTDDTISIWFGPSAIQAKRSLNDFQTNPKAQSLINIGDYVQLDDGGLQVRIVDMGAGSVATRNSAGMTAAHIADAATTNWVWMEVERQEPQLNLTRFVGQNKSFSITRSPRPAIAMPVELPRGTSIDLTGSGIGRFGNQFSPMAIDGNYIDTASAPFLSTASPTNYQSIYVLFGRRGEVSRVLGGGYVSGVLQLVEIPVTGDLFFLVGERGQVKTDPGEQLEDQDSNPLGDGAKDGTTPILSQDSLWVAIKARTGDVIASPWIDPTDASTSLLPPPITPLTNASRQTRIQEVLGRVRSAAVASRDAG</sequence>
<reference evidence="3 4" key="1">
    <citation type="submission" date="2019-02" db="EMBL/GenBank/DDBJ databases">
        <title>Deep-cultivation of Planctomycetes and their phenomic and genomic characterization uncovers novel biology.</title>
        <authorList>
            <person name="Wiegand S."/>
            <person name="Jogler M."/>
            <person name="Boedeker C."/>
            <person name="Pinto D."/>
            <person name="Vollmers J."/>
            <person name="Rivas-Marin E."/>
            <person name="Kohn T."/>
            <person name="Peeters S.H."/>
            <person name="Heuer A."/>
            <person name="Rast P."/>
            <person name="Oberbeckmann S."/>
            <person name="Bunk B."/>
            <person name="Jeske O."/>
            <person name="Meyerdierks A."/>
            <person name="Storesund J.E."/>
            <person name="Kallscheuer N."/>
            <person name="Luecker S."/>
            <person name="Lage O.M."/>
            <person name="Pohl T."/>
            <person name="Merkel B.J."/>
            <person name="Hornburger P."/>
            <person name="Mueller R.-W."/>
            <person name="Bruemmer F."/>
            <person name="Labrenz M."/>
            <person name="Spormann A.M."/>
            <person name="Op den Camp H."/>
            <person name="Overmann J."/>
            <person name="Amann R."/>
            <person name="Jetten M.S.M."/>
            <person name="Mascher T."/>
            <person name="Medema M.H."/>
            <person name="Devos D.P."/>
            <person name="Kaster A.-K."/>
            <person name="Ovreas L."/>
            <person name="Rohde M."/>
            <person name="Galperin M.Y."/>
            <person name="Jogler C."/>
        </authorList>
    </citation>
    <scope>NUCLEOTIDE SEQUENCE [LARGE SCALE GENOMIC DNA]</scope>
    <source>
        <strain evidence="3 4">K22_7</strain>
    </source>
</reference>
<feature type="transmembrane region" description="Helical" evidence="2">
    <location>
        <begin position="21"/>
        <end position="42"/>
    </location>
</feature>
<keyword evidence="2" id="KW-1133">Transmembrane helix</keyword>
<keyword evidence="4" id="KW-1185">Reference proteome</keyword>
<evidence type="ECO:0000256" key="1">
    <source>
        <dbReference type="SAM" id="MobiDB-lite"/>
    </source>
</evidence>
<accession>A0A517NFW2</accession>
<proteinExistence type="predicted"/>
<dbReference type="NCBIfam" id="TIGR02532">
    <property type="entry name" value="IV_pilin_GFxxxE"/>
    <property type="match status" value="1"/>
</dbReference>
<protein>
    <submittedName>
        <fullName evidence="3">Uncharacterized protein</fullName>
    </submittedName>
</protein>
<dbReference type="Proteomes" id="UP000318538">
    <property type="component" value="Chromosome"/>
</dbReference>
<dbReference type="RefSeq" id="WP_246145996.1">
    <property type="nucleotide sequence ID" value="NZ_CP036525.1"/>
</dbReference>
<dbReference type="Gene3D" id="3.30.700.10">
    <property type="entry name" value="Glycoprotein, Type 4 Pilin"/>
    <property type="match status" value="1"/>
</dbReference>
<dbReference type="EMBL" id="CP036525">
    <property type="protein sequence ID" value="QDT06024.1"/>
    <property type="molecule type" value="Genomic_DNA"/>
</dbReference>
<dbReference type="Pfam" id="PF07963">
    <property type="entry name" value="N_methyl"/>
    <property type="match status" value="1"/>
</dbReference>
<evidence type="ECO:0000313" key="3">
    <source>
        <dbReference type="EMBL" id="QDT06024.1"/>
    </source>
</evidence>
<dbReference type="InterPro" id="IPR045584">
    <property type="entry name" value="Pilin-like"/>
</dbReference>
<gene>
    <name evidence="3" type="ORF">K227x_44310</name>
</gene>
<evidence type="ECO:0000256" key="2">
    <source>
        <dbReference type="SAM" id="Phobius"/>
    </source>
</evidence>
<dbReference type="SUPFAM" id="SSF54523">
    <property type="entry name" value="Pili subunits"/>
    <property type="match status" value="1"/>
</dbReference>
<dbReference type="AlphaFoldDB" id="A0A517NFW2"/>
<name>A0A517NFW2_9BACT</name>
<keyword evidence="2" id="KW-0472">Membrane</keyword>
<feature type="region of interest" description="Disordered" evidence="1">
    <location>
        <begin position="341"/>
        <end position="365"/>
    </location>
</feature>